<dbReference type="Proteomes" id="UP000193100">
    <property type="component" value="Chromosome"/>
</dbReference>
<dbReference type="AlphaFoldDB" id="A0A1W6K826"/>
<evidence type="ECO:0000256" key="1">
    <source>
        <dbReference type="SAM" id="Coils"/>
    </source>
</evidence>
<sequence>MFHNVHRYLLASTALILFPLGASAAEVSLSGQASVKYTPDSARLQFTARAEHKLPETATEEVNEQMEKWRESIEDFRDRLKSYSDASLNLYSRSIPSPERHEEPRRVAVASQTVSFTIDDLSLLNPILAQAQSLGMDYNVGPHQFFHSDEVGLRKQALAGAIADAKSRCEFVARELDKQCGEVMTINVDGGHQPPMPMMAEMRGASDAVSAVGSRELEARVSATFELE</sequence>
<evidence type="ECO:0000313" key="5">
    <source>
        <dbReference type="Proteomes" id="UP000193100"/>
    </source>
</evidence>
<dbReference type="InterPro" id="IPR052022">
    <property type="entry name" value="26kDa_periplasmic_antigen"/>
</dbReference>
<dbReference type="InterPro" id="IPR007497">
    <property type="entry name" value="SIMPL/DUF541"/>
</dbReference>
<accession>A0A1I4HIJ7</accession>
<dbReference type="EMBL" id="FOTV01000001">
    <property type="protein sequence ID" value="SFL41954.1"/>
    <property type="molecule type" value="Genomic_DNA"/>
</dbReference>
<accession>A0A1W6K826</accession>
<gene>
    <name evidence="3" type="ORF">MARSALSMR5_01509</name>
    <name evidence="4" type="ORF">SAMN04487868_101427</name>
</gene>
<feature type="coiled-coil region" evidence="1">
    <location>
        <begin position="59"/>
        <end position="86"/>
    </location>
</feature>
<keyword evidence="1" id="KW-0175">Coiled coil</keyword>
<evidence type="ECO:0000313" key="3">
    <source>
        <dbReference type="EMBL" id="ARM83596.1"/>
    </source>
</evidence>
<keyword evidence="2" id="KW-0732">Signal</keyword>
<organism evidence="3 5">
    <name type="scientific">Marinobacter salarius</name>
    <dbReference type="NCBI Taxonomy" id="1420917"/>
    <lineage>
        <taxon>Bacteria</taxon>
        <taxon>Pseudomonadati</taxon>
        <taxon>Pseudomonadota</taxon>
        <taxon>Gammaproteobacteria</taxon>
        <taxon>Pseudomonadales</taxon>
        <taxon>Marinobacteraceae</taxon>
        <taxon>Marinobacter</taxon>
    </lineage>
</organism>
<feature type="chain" id="PRO_5044567022" evidence="2">
    <location>
        <begin position="25"/>
        <end position="228"/>
    </location>
</feature>
<protein>
    <submittedName>
        <fullName evidence="3">Oxidative stress defense protein</fullName>
    </submittedName>
</protein>
<name>A0A1W6K826_9GAMM</name>
<dbReference type="GeneID" id="77255476"/>
<dbReference type="Proteomes" id="UP000199211">
    <property type="component" value="Unassembled WGS sequence"/>
</dbReference>
<dbReference type="Gene3D" id="3.30.70.2970">
    <property type="entry name" value="Protein of unknown function (DUF541), domain 2"/>
    <property type="match status" value="1"/>
</dbReference>
<dbReference type="PANTHER" id="PTHR34387:SF1">
    <property type="entry name" value="PERIPLASMIC IMMUNOGENIC PROTEIN"/>
    <property type="match status" value="1"/>
</dbReference>
<reference evidence="4 6" key="1">
    <citation type="submission" date="2016-10" db="EMBL/GenBank/DDBJ databases">
        <authorList>
            <person name="Varghese N."/>
            <person name="Submissions S."/>
        </authorList>
    </citation>
    <scope>NUCLEOTIDE SEQUENCE [LARGE SCALE GENOMIC DNA]</scope>
    <source>
        <strain evidence="4 6">DSM 26291</strain>
    </source>
</reference>
<keyword evidence="6" id="KW-1185">Reference proteome</keyword>
<proteinExistence type="predicted"/>
<dbReference type="RefSeq" id="WP_036204779.1">
    <property type="nucleotide sequence ID" value="NZ_CP020931.1"/>
</dbReference>
<feature type="signal peptide" evidence="2">
    <location>
        <begin position="1"/>
        <end position="24"/>
    </location>
</feature>
<reference evidence="3 5" key="2">
    <citation type="submission" date="2017-04" db="EMBL/GenBank/DDBJ databases">
        <title>Genome Sequence of Marinobacter salarius strain SMR5 Isolated from a culture of the Diatom Skeletonema marinoi.</title>
        <authorList>
            <person name="Topel M."/>
            <person name="Pinder M.I.M."/>
            <person name="Johansson O.N."/>
            <person name="Kourtchenko O."/>
            <person name="Godhe A."/>
            <person name="Clarke A.K."/>
        </authorList>
    </citation>
    <scope>NUCLEOTIDE SEQUENCE [LARGE SCALE GENOMIC DNA]</scope>
    <source>
        <strain evidence="3 5">SMR5</strain>
    </source>
</reference>
<dbReference type="Pfam" id="PF04402">
    <property type="entry name" value="SIMPL"/>
    <property type="match status" value="1"/>
</dbReference>
<evidence type="ECO:0000313" key="6">
    <source>
        <dbReference type="Proteomes" id="UP000199211"/>
    </source>
</evidence>
<dbReference type="Gene3D" id="3.30.110.170">
    <property type="entry name" value="Protein of unknown function (DUF541), domain 1"/>
    <property type="match status" value="1"/>
</dbReference>
<evidence type="ECO:0000256" key="2">
    <source>
        <dbReference type="SAM" id="SignalP"/>
    </source>
</evidence>
<dbReference type="GO" id="GO:0006974">
    <property type="term" value="P:DNA damage response"/>
    <property type="evidence" value="ECO:0007669"/>
    <property type="project" value="TreeGrafter"/>
</dbReference>
<dbReference type="STRING" id="1420917.AU15_20525"/>
<dbReference type="EMBL" id="CP020931">
    <property type="protein sequence ID" value="ARM83596.1"/>
    <property type="molecule type" value="Genomic_DNA"/>
</dbReference>
<evidence type="ECO:0000313" key="4">
    <source>
        <dbReference type="EMBL" id="SFL41954.1"/>
    </source>
</evidence>
<dbReference type="PANTHER" id="PTHR34387">
    <property type="entry name" value="SLR1258 PROTEIN"/>
    <property type="match status" value="1"/>
</dbReference>